<evidence type="ECO:0000313" key="6">
    <source>
        <dbReference type="EMBL" id="SDL83918.1"/>
    </source>
</evidence>
<name>A0A1G9NBL3_9BACT</name>
<keyword evidence="4" id="KW-0067">ATP-binding</keyword>
<protein>
    <submittedName>
        <fullName evidence="6">ABC1 family protein</fullName>
    </submittedName>
</protein>
<feature type="domain" description="Protein kinase" evidence="5">
    <location>
        <begin position="122"/>
        <end position="438"/>
    </location>
</feature>
<dbReference type="PANTHER" id="PTHR43851:SF3">
    <property type="entry name" value="COENZYME Q8"/>
    <property type="match status" value="1"/>
</dbReference>
<dbReference type="AlphaFoldDB" id="A0A1G9NBL3"/>
<dbReference type="InterPro" id="IPR051409">
    <property type="entry name" value="Atypical_kinase_ADCK"/>
</dbReference>
<dbReference type="Proteomes" id="UP000198510">
    <property type="component" value="Unassembled WGS sequence"/>
</dbReference>
<evidence type="ECO:0000256" key="3">
    <source>
        <dbReference type="ARBA" id="ARBA00022741"/>
    </source>
</evidence>
<dbReference type="Pfam" id="PF03109">
    <property type="entry name" value="ABC1"/>
    <property type="match status" value="1"/>
</dbReference>
<reference evidence="6 7" key="1">
    <citation type="submission" date="2016-10" db="EMBL/GenBank/DDBJ databases">
        <authorList>
            <person name="de Groot N.N."/>
        </authorList>
    </citation>
    <scope>NUCLEOTIDE SEQUENCE [LARGE SCALE GENOMIC DNA]</scope>
    <source>
        <strain evidence="6 7">DSM 25186</strain>
    </source>
</reference>
<dbReference type="CDD" id="cd13970">
    <property type="entry name" value="ABC1_ADCK3"/>
    <property type="match status" value="1"/>
</dbReference>
<gene>
    <name evidence="6" type="ORF">SAMN05421823_108242</name>
</gene>
<dbReference type="SUPFAM" id="SSF56112">
    <property type="entry name" value="Protein kinase-like (PK-like)"/>
    <property type="match status" value="1"/>
</dbReference>
<dbReference type="GO" id="GO:0005524">
    <property type="term" value="F:ATP binding"/>
    <property type="evidence" value="ECO:0007669"/>
    <property type="project" value="UniProtKB-KW"/>
</dbReference>
<organism evidence="6 7">
    <name type="scientific">Catalinimonas alkaloidigena</name>
    <dbReference type="NCBI Taxonomy" id="1075417"/>
    <lineage>
        <taxon>Bacteria</taxon>
        <taxon>Pseudomonadati</taxon>
        <taxon>Bacteroidota</taxon>
        <taxon>Cytophagia</taxon>
        <taxon>Cytophagales</taxon>
        <taxon>Catalimonadaceae</taxon>
        <taxon>Catalinimonas</taxon>
    </lineage>
</organism>
<evidence type="ECO:0000259" key="5">
    <source>
        <dbReference type="PROSITE" id="PS50011"/>
    </source>
</evidence>
<dbReference type="InterPro" id="IPR034646">
    <property type="entry name" value="ADCK3_dom"/>
</dbReference>
<dbReference type="EMBL" id="FNFO01000008">
    <property type="protein sequence ID" value="SDL83918.1"/>
    <property type="molecule type" value="Genomic_DNA"/>
</dbReference>
<dbReference type="InterPro" id="IPR011009">
    <property type="entry name" value="Kinase-like_dom_sf"/>
</dbReference>
<dbReference type="GO" id="GO:0004672">
    <property type="term" value="F:protein kinase activity"/>
    <property type="evidence" value="ECO:0007669"/>
    <property type="project" value="InterPro"/>
</dbReference>
<dbReference type="Gene3D" id="1.10.510.10">
    <property type="entry name" value="Transferase(Phosphotransferase) domain 1"/>
    <property type="match status" value="1"/>
</dbReference>
<evidence type="ECO:0000256" key="4">
    <source>
        <dbReference type="ARBA" id="ARBA00022840"/>
    </source>
</evidence>
<dbReference type="InterPro" id="IPR004147">
    <property type="entry name" value="ABC1_dom"/>
</dbReference>
<evidence type="ECO:0000256" key="2">
    <source>
        <dbReference type="ARBA" id="ARBA00022679"/>
    </source>
</evidence>
<evidence type="ECO:0000313" key="7">
    <source>
        <dbReference type="Proteomes" id="UP000198510"/>
    </source>
</evidence>
<sequence>MKKSQNSIPVGKVNRASRFVRTGIQVGGNYVKHYAKRLVDPSTTRDELHNDNAEDIYNSLSELKGSALKVAQMMSMDKNMLPRAYAEKFQLSQYSAPPLSGPLVVKTFREAFGKAPQAMFDRFNMEAMNAASIGQVHEAWKDGTRFAVKIQYPGVANSISSDLKMVRPFAIRLLNLNEKEVDKYMAEVEEKLIEETDYELELRRGQEIAQACGHLHDLDFPTYYPEFSSRRILTMDWMEGLHLDDFLKTHPSQETRNRLGQALWDFYEYQIHTLQQVHADPHPGNFLMRANGTLGVIDFGCVKVLPPQFYRNYFALLYKNTLGDQERLDRILYELEFFTPQDTEKEKDFFRDIFLTMIELLGRPFSQPTFDFSNDAYFEEIYALSEKLSAMPEIRESKVARGVKDTLYVNRTYFGLYSILNLLGATVHTEATPMKESA</sequence>
<keyword evidence="3" id="KW-0547">Nucleotide-binding</keyword>
<dbReference type="PANTHER" id="PTHR43851">
    <property type="match status" value="1"/>
</dbReference>
<comment type="similarity">
    <text evidence="1">Belongs to the protein kinase superfamily. ADCK protein kinase family.</text>
</comment>
<evidence type="ECO:0000256" key="1">
    <source>
        <dbReference type="ARBA" id="ARBA00009670"/>
    </source>
</evidence>
<dbReference type="InterPro" id="IPR000719">
    <property type="entry name" value="Prot_kinase_dom"/>
</dbReference>
<keyword evidence="7" id="KW-1185">Reference proteome</keyword>
<dbReference type="RefSeq" id="WP_089685247.1">
    <property type="nucleotide sequence ID" value="NZ_FNFO01000008.1"/>
</dbReference>
<proteinExistence type="inferred from homology"/>
<dbReference type="OrthoDB" id="9795390at2"/>
<dbReference type="STRING" id="1075417.SAMN05421823_108242"/>
<keyword evidence="2" id="KW-0808">Transferase</keyword>
<accession>A0A1G9NBL3</accession>
<dbReference type="PROSITE" id="PS50011">
    <property type="entry name" value="PROTEIN_KINASE_DOM"/>
    <property type="match status" value="1"/>
</dbReference>